<proteinExistence type="predicted"/>
<sequence length="238" mass="26635">MSSAPRATTNDVLLCNNGKANSSGCPAPMFAATARVSGRQLQKRYMLSPGVRCRVNMCLSAHGGVSARRFWLRFKKFGYHSVAASLESRKPNCYEDMDRSHRRLPTKVSAASKSFTPRDGHCDRLRLRHITCPSWKLQKDVNQRASPVSQAAALPAGCSVIPSALFFRQPRQHHGRLCMWQGRAPVCSLSLAEPLRQELYLIPQEAQLLHGVPALLTHVHQQAENPQQDRWNMHANAF</sequence>
<dbReference type="EMBL" id="CM023489">
    <property type="protein sequence ID" value="KAH6923211.1"/>
    <property type="molecule type" value="Genomic_DNA"/>
</dbReference>
<comment type="caution">
    <text evidence="1">The sequence shown here is derived from an EMBL/GenBank/DDBJ whole genome shotgun (WGS) entry which is preliminary data.</text>
</comment>
<gene>
    <name evidence="1" type="ORF">HPB50_024874</name>
</gene>
<dbReference type="Proteomes" id="UP000821845">
    <property type="component" value="Chromosome 9"/>
</dbReference>
<protein>
    <submittedName>
        <fullName evidence="1">Uncharacterized protein</fullName>
    </submittedName>
</protein>
<evidence type="ECO:0000313" key="1">
    <source>
        <dbReference type="EMBL" id="KAH6923211.1"/>
    </source>
</evidence>
<keyword evidence="2" id="KW-1185">Reference proteome</keyword>
<name>A0ACB7RNF3_HYAAI</name>
<reference evidence="1" key="1">
    <citation type="submission" date="2020-05" db="EMBL/GenBank/DDBJ databases">
        <title>Large-scale comparative analyses of tick genomes elucidate their genetic diversity and vector capacities.</title>
        <authorList>
            <person name="Jia N."/>
            <person name="Wang J."/>
            <person name="Shi W."/>
            <person name="Du L."/>
            <person name="Sun Y."/>
            <person name="Zhan W."/>
            <person name="Jiang J."/>
            <person name="Wang Q."/>
            <person name="Zhang B."/>
            <person name="Ji P."/>
            <person name="Sakyi L.B."/>
            <person name="Cui X."/>
            <person name="Yuan T."/>
            <person name="Jiang B."/>
            <person name="Yang W."/>
            <person name="Lam T.T.-Y."/>
            <person name="Chang Q."/>
            <person name="Ding S."/>
            <person name="Wang X."/>
            <person name="Zhu J."/>
            <person name="Ruan X."/>
            <person name="Zhao L."/>
            <person name="Wei J."/>
            <person name="Que T."/>
            <person name="Du C."/>
            <person name="Cheng J."/>
            <person name="Dai P."/>
            <person name="Han X."/>
            <person name="Huang E."/>
            <person name="Gao Y."/>
            <person name="Liu J."/>
            <person name="Shao H."/>
            <person name="Ye R."/>
            <person name="Li L."/>
            <person name="Wei W."/>
            <person name="Wang X."/>
            <person name="Wang C."/>
            <person name="Yang T."/>
            <person name="Huo Q."/>
            <person name="Li W."/>
            <person name="Guo W."/>
            <person name="Chen H."/>
            <person name="Zhou L."/>
            <person name="Ni X."/>
            <person name="Tian J."/>
            <person name="Zhou Y."/>
            <person name="Sheng Y."/>
            <person name="Liu T."/>
            <person name="Pan Y."/>
            <person name="Xia L."/>
            <person name="Li J."/>
            <person name="Zhao F."/>
            <person name="Cao W."/>
        </authorList>
    </citation>
    <scope>NUCLEOTIDE SEQUENCE</scope>
    <source>
        <strain evidence="1">Hyas-2018</strain>
    </source>
</reference>
<accession>A0ACB7RNF3</accession>
<organism evidence="1 2">
    <name type="scientific">Hyalomma asiaticum</name>
    <name type="common">Tick</name>
    <dbReference type="NCBI Taxonomy" id="266040"/>
    <lineage>
        <taxon>Eukaryota</taxon>
        <taxon>Metazoa</taxon>
        <taxon>Ecdysozoa</taxon>
        <taxon>Arthropoda</taxon>
        <taxon>Chelicerata</taxon>
        <taxon>Arachnida</taxon>
        <taxon>Acari</taxon>
        <taxon>Parasitiformes</taxon>
        <taxon>Ixodida</taxon>
        <taxon>Ixodoidea</taxon>
        <taxon>Ixodidae</taxon>
        <taxon>Hyalomminae</taxon>
        <taxon>Hyalomma</taxon>
    </lineage>
</organism>
<evidence type="ECO:0000313" key="2">
    <source>
        <dbReference type="Proteomes" id="UP000821845"/>
    </source>
</evidence>